<dbReference type="RefSeq" id="WP_254163025.1">
    <property type="nucleotide sequence ID" value="NZ_JAHESF010000008.1"/>
</dbReference>
<dbReference type="InterPro" id="IPR000073">
    <property type="entry name" value="AB_hydrolase_1"/>
</dbReference>
<reference evidence="3 4" key="1">
    <citation type="submission" date="2021-05" db="EMBL/GenBank/DDBJ databases">
        <title>A Polyphasic approach of four new species of the genus Ohtaekwangia: Ohtaekwangia histidinii sp. nov., Ohtaekwangia cretensis sp. nov., Ohtaekwangia indiensis sp. nov., Ohtaekwangia reichenbachii sp. nov. from diverse environment.</title>
        <authorList>
            <person name="Octaviana S."/>
        </authorList>
    </citation>
    <scope>NUCLEOTIDE SEQUENCE [LARGE SCALE GENOMIC DNA]</scope>
    <source>
        <strain evidence="3 4">PWU4</strain>
    </source>
</reference>
<dbReference type="SUPFAM" id="SSF53474">
    <property type="entry name" value="alpha/beta-Hydrolases"/>
    <property type="match status" value="1"/>
</dbReference>
<comment type="caution">
    <text evidence="3">The sequence shown here is derived from an EMBL/GenBank/DDBJ whole genome shotgun (WGS) entry which is preliminary data.</text>
</comment>
<evidence type="ECO:0000313" key="3">
    <source>
        <dbReference type="EMBL" id="MBT1697207.1"/>
    </source>
</evidence>
<sequence length="270" mass="30162">MQSLKILALVIIVLYVVALVILYVLQTRLIFYPGKLPPAFRFSSRVFGEEVVLTTADDERISALYFQGTRAEVILYFHGNAGDLSGWQFVAEDFVTSGYGVLIIDYRGYGKSSGSISEQGFYHDANAAYDFLIGKKIQPDNIIIYGRSIGTGVAVDLASKRHIKGLVLEAPYTSLGALANEKLPFFFPSLYLKYRFDNLGKIDQVKSPVVFIHGTEDTLIPPVHSEKLFRAFQGKKEMIVVNGGSHNDLNDYPAYRKFVSETLLYFFAAP</sequence>
<keyword evidence="4" id="KW-1185">Reference proteome</keyword>
<dbReference type="InterPro" id="IPR029058">
    <property type="entry name" value="AB_hydrolase_fold"/>
</dbReference>
<dbReference type="GO" id="GO:0016787">
    <property type="term" value="F:hydrolase activity"/>
    <property type="evidence" value="ECO:0007669"/>
    <property type="project" value="UniProtKB-KW"/>
</dbReference>
<dbReference type="EMBL" id="JAHESF010000008">
    <property type="protein sequence ID" value="MBT1697207.1"/>
    <property type="molecule type" value="Genomic_DNA"/>
</dbReference>
<dbReference type="AlphaFoldDB" id="A0AAP2GP98"/>
<feature type="domain" description="AB hydrolase-1" evidence="2">
    <location>
        <begin position="73"/>
        <end position="198"/>
    </location>
</feature>
<name>A0AAP2GP98_9BACT</name>
<dbReference type="Pfam" id="PF00561">
    <property type="entry name" value="Abhydrolase_1"/>
    <property type="match status" value="1"/>
</dbReference>
<dbReference type="PANTHER" id="PTHR12277">
    <property type="entry name" value="ALPHA/BETA HYDROLASE DOMAIN-CONTAINING PROTEIN"/>
    <property type="match status" value="1"/>
</dbReference>
<keyword evidence="1" id="KW-0812">Transmembrane</keyword>
<protein>
    <submittedName>
        <fullName evidence="3">Alpha/beta hydrolase</fullName>
    </submittedName>
</protein>
<evidence type="ECO:0000313" key="4">
    <source>
        <dbReference type="Proteomes" id="UP001319200"/>
    </source>
</evidence>
<gene>
    <name evidence="3" type="ORF">KK083_09995</name>
</gene>
<evidence type="ECO:0000256" key="1">
    <source>
        <dbReference type="SAM" id="Phobius"/>
    </source>
</evidence>
<evidence type="ECO:0000259" key="2">
    <source>
        <dbReference type="Pfam" id="PF00561"/>
    </source>
</evidence>
<dbReference type="Gene3D" id="3.40.50.1820">
    <property type="entry name" value="alpha/beta hydrolase"/>
    <property type="match status" value="1"/>
</dbReference>
<dbReference type="Proteomes" id="UP001319200">
    <property type="component" value="Unassembled WGS sequence"/>
</dbReference>
<accession>A0AAP2GP98</accession>
<dbReference type="PANTHER" id="PTHR12277:SF81">
    <property type="entry name" value="PROTEIN ABHD13"/>
    <property type="match status" value="1"/>
</dbReference>
<feature type="transmembrane region" description="Helical" evidence="1">
    <location>
        <begin position="6"/>
        <end position="25"/>
    </location>
</feature>
<keyword evidence="3" id="KW-0378">Hydrolase</keyword>
<keyword evidence="1" id="KW-0472">Membrane</keyword>
<proteinExistence type="predicted"/>
<organism evidence="3 4">
    <name type="scientific">Chryseosolibacter histidini</name>
    <dbReference type="NCBI Taxonomy" id="2782349"/>
    <lineage>
        <taxon>Bacteria</taxon>
        <taxon>Pseudomonadati</taxon>
        <taxon>Bacteroidota</taxon>
        <taxon>Cytophagia</taxon>
        <taxon>Cytophagales</taxon>
        <taxon>Chryseotaleaceae</taxon>
        <taxon>Chryseosolibacter</taxon>
    </lineage>
</organism>
<keyword evidence="1" id="KW-1133">Transmembrane helix</keyword>